<feature type="transmembrane region" description="Helical" evidence="3">
    <location>
        <begin position="178"/>
        <end position="204"/>
    </location>
</feature>
<dbReference type="Proteomes" id="UP000827721">
    <property type="component" value="Unassembled WGS sequence"/>
</dbReference>
<evidence type="ECO:0000313" key="5">
    <source>
        <dbReference type="Proteomes" id="UP000827721"/>
    </source>
</evidence>
<feature type="transmembrane region" description="Helical" evidence="3">
    <location>
        <begin position="210"/>
        <end position="231"/>
    </location>
</feature>
<proteinExistence type="inferred from homology"/>
<feature type="region of interest" description="Disordered" evidence="2">
    <location>
        <begin position="1"/>
        <end position="61"/>
    </location>
</feature>
<evidence type="ECO:0000256" key="1">
    <source>
        <dbReference type="ARBA" id="ARBA00037947"/>
    </source>
</evidence>
<comment type="caution">
    <text evidence="4">The sequence shown here is derived from an EMBL/GenBank/DDBJ whole genome shotgun (WGS) entry which is preliminary data.</text>
</comment>
<gene>
    <name evidence="4" type="ORF">JRO89_XS06G0225000</name>
</gene>
<evidence type="ECO:0000313" key="4">
    <source>
        <dbReference type="EMBL" id="KAH7569640.1"/>
    </source>
</evidence>
<keyword evidence="5" id="KW-1185">Reference proteome</keyword>
<dbReference type="EMBL" id="JAFEMO010000006">
    <property type="protein sequence ID" value="KAH7569640.1"/>
    <property type="molecule type" value="Genomic_DNA"/>
</dbReference>
<sequence>MARSRQHYSSQDASLSPTAGRSREWEGPSRWTEYLGPDMTSPMPSRTSRNSSLDGQVQASGGSHKGLNMQWVVQLVEVADGLMAKMYRLNQILDYPDPVGHVFTEAFWKSGVFPNHPRICLLLSKKFPEHFSKLQLERLDKASLDALHDSAEVHLQSLEPWVQLLLDLMAFREQALRLILDLSSTVITLLVAFFMTSLITWHSICSPIRTHLYCTRLWICFVPLSVSIFSLRRQVEMPRKMMLQTYNLLHAMSRNDRDFDYYHRVFVKSRGCKPFSGLLYLSRARCIYLSLNFRLVQFIDSYDPPLKGLQEDLNFVSPRIGEVLEAVGPIIFLSTDTRKLRNEGFLSPYHPRYPDILTNSAHPMRAQDLANVTSYREWVLLGYLVCPDELLRVTSIDIALVVLKENLVLPLFRDEYIPLHEDYQLYVLPRILESKKMAKSGRTKQKEADLEYSVAKQVEKMISEVHEQAISSCDVIHRERRILLKQEIGRMVLFFTDQPSLLAPNIQMVFSALALAQCEVIWYIQHVGVAPSKSKVARMVPVDIDPNDPTIGFLLDGMDRLCCLVRKYIADRAREGVDEVNGGCGEGLLVGNEQQRSKACDGHGLCMWDLHSGPMEAKLTALGRLGVVEEDGGGGAAQSSTGLASGPAIRGYAISYLSSCAGRIRFLLGTPGMVALDLDATLKGLFQRIVHHLENIPKPQGENISAITCDLSDFRKDWLSILMIVTSARSSINIRHLEKATVSTGKEGLLSEGNAAYNWSRCVDELESQLSKHGSLKKLYFYHQHLTAVFRNTMFGPEGRPQHCCAWLGVASSFPECASPIVPEEVTRIGRDAVLYVESLIESIMGGLEGLINILDSEGGFGALENQLLPEQAAFYLNNASRVSIPSTKSPKVAASFPLPGHESYPENNNSIKMLEAAVQRLTNLCSVLNDMEPICVLNHVFVLREYMRECILVNFKRRLLAVLKTDNDLQRPSILESMIRRHMSIVHLAEQHISMDLTQGIREILLSEAFTGPVSSLQLFDKPAEQLTGSATEVVCNWYIENIVKDISDAGILFTPVHKCFKSTRPVGGYFAESVTDLRELQSFVRLFGGYGVDRLDRLMKDHTAALLNCIDTSLRSNREVLEVVAGSMHSGDRVEREACLKQIVDLDTVIGFCIEAGQALAFDNLLAEAAGAVLEEGAPLMYSLLSGVIKHIPEEIPEKKEIRRLRGVANSSGFVADHDSEWVRSILEEVGGANDDSWSLLPYLFAAFMTSNIWNTTGFNVDTGGFNNNIHCLARCISSVIAGREYVRLEREHQQRHSFSNGHAVETFDPEIQSRVSAEASIKSTMQIFVKFSAGIVLDSWNEINRSHLVAKLIFLDQLCEISPFLPRSSLEPHVPYAILRSIYSQYYTNSPSIPLALLSASPRHSPAVSLAHASPGSRHPRGDSTPQYSSNDSGFFKGSSSHSQEHLYNTDSGSLRSVDSKHRNVRRSGPLDYSSSRKIKFVEGSTSGSTGPSPLPRFAVSRSGPISYK</sequence>
<reference evidence="4 5" key="1">
    <citation type="submission" date="2021-02" db="EMBL/GenBank/DDBJ databases">
        <title>Plant Genome Project.</title>
        <authorList>
            <person name="Zhang R.-G."/>
        </authorList>
    </citation>
    <scope>NUCLEOTIDE SEQUENCE [LARGE SCALE GENOMIC DNA]</scope>
    <source>
        <tissue evidence="4">Leaves</tissue>
    </source>
</reference>
<feature type="compositionally biased region" description="Polar residues" evidence="2">
    <location>
        <begin position="7"/>
        <end position="19"/>
    </location>
</feature>
<feature type="compositionally biased region" description="Polar residues" evidence="2">
    <location>
        <begin position="1427"/>
        <end position="1460"/>
    </location>
</feature>
<name>A0ABQ8HZ62_9ROSI</name>
<evidence type="ECO:0000256" key="3">
    <source>
        <dbReference type="SAM" id="Phobius"/>
    </source>
</evidence>
<evidence type="ECO:0008006" key="6">
    <source>
        <dbReference type="Google" id="ProtNLM"/>
    </source>
</evidence>
<feature type="compositionally biased region" description="Polar residues" evidence="2">
    <location>
        <begin position="42"/>
        <end position="61"/>
    </location>
</feature>
<keyword evidence="3" id="KW-0472">Membrane</keyword>
<evidence type="ECO:0000256" key="2">
    <source>
        <dbReference type="SAM" id="MobiDB-lite"/>
    </source>
</evidence>
<dbReference type="PANTHER" id="PTHR12093">
    <property type="entry name" value="NCK-ASSOCIATED PROTEIN 1"/>
    <property type="match status" value="1"/>
</dbReference>
<feature type="region of interest" description="Disordered" evidence="2">
    <location>
        <begin position="1411"/>
        <end position="1512"/>
    </location>
</feature>
<protein>
    <recommendedName>
        <fullName evidence="6">Protein NAP1</fullName>
    </recommendedName>
</protein>
<dbReference type="PANTHER" id="PTHR12093:SF10">
    <property type="entry name" value="MEMBRANE-ASSOCIATED PROTEIN HEM"/>
    <property type="match status" value="1"/>
</dbReference>
<comment type="similarity">
    <text evidence="1">Belongs to the HEM-1/HEM-2 family.</text>
</comment>
<organism evidence="4 5">
    <name type="scientific">Xanthoceras sorbifolium</name>
    <dbReference type="NCBI Taxonomy" id="99658"/>
    <lineage>
        <taxon>Eukaryota</taxon>
        <taxon>Viridiplantae</taxon>
        <taxon>Streptophyta</taxon>
        <taxon>Embryophyta</taxon>
        <taxon>Tracheophyta</taxon>
        <taxon>Spermatophyta</taxon>
        <taxon>Magnoliopsida</taxon>
        <taxon>eudicotyledons</taxon>
        <taxon>Gunneridae</taxon>
        <taxon>Pentapetalae</taxon>
        <taxon>rosids</taxon>
        <taxon>malvids</taxon>
        <taxon>Sapindales</taxon>
        <taxon>Sapindaceae</taxon>
        <taxon>Xanthoceroideae</taxon>
        <taxon>Xanthoceras</taxon>
    </lineage>
</organism>
<dbReference type="Pfam" id="PF09735">
    <property type="entry name" value="Nckap1"/>
    <property type="match status" value="3"/>
</dbReference>
<accession>A0ABQ8HZ62</accession>
<dbReference type="InterPro" id="IPR019137">
    <property type="entry name" value="Nck-associated_protein-1"/>
</dbReference>
<keyword evidence="3" id="KW-0812">Transmembrane</keyword>
<keyword evidence="3" id="KW-1133">Transmembrane helix</keyword>